<evidence type="ECO:0000256" key="1">
    <source>
        <dbReference type="RuleBase" id="RU363044"/>
    </source>
</evidence>
<keyword evidence="1" id="KW-0227">DNA damage</keyword>
<comment type="similarity">
    <text evidence="1">Belongs to the helicase family.</text>
</comment>
<feature type="domain" description="DNA helicase Pif1-like DEAD-box helicase" evidence="3">
    <location>
        <begin position="122"/>
        <end position="244"/>
    </location>
</feature>
<dbReference type="InterPro" id="IPR027417">
    <property type="entry name" value="P-loop_NTPase"/>
</dbReference>
<keyword evidence="1" id="KW-0067">ATP-binding</keyword>
<dbReference type="GO" id="GO:0006281">
    <property type="term" value="P:DNA repair"/>
    <property type="evidence" value="ECO:0007669"/>
    <property type="project" value="UniProtKB-KW"/>
</dbReference>
<dbReference type="OrthoDB" id="432234at2759"/>
<feature type="region of interest" description="Disordered" evidence="2">
    <location>
        <begin position="72"/>
        <end position="98"/>
    </location>
</feature>
<gene>
    <name evidence="4" type="ORF">D9758_018123</name>
</gene>
<name>A0A8H5BXX0_9AGAR</name>
<dbReference type="InterPro" id="IPR051055">
    <property type="entry name" value="PIF1_helicase"/>
</dbReference>
<feature type="compositionally biased region" description="Basic and acidic residues" evidence="2">
    <location>
        <begin position="85"/>
        <end position="98"/>
    </location>
</feature>
<protein>
    <recommendedName>
        <fullName evidence="1">ATP-dependent DNA helicase</fullName>
        <ecNumber evidence="1">5.6.2.3</ecNumber>
    </recommendedName>
</protein>
<dbReference type="SUPFAM" id="SSF52540">
    <property type="entry name" value="P-loop containing nucleoside triphosphate hydrolases"/>
    <property type="match status" value="1"/>
</dbReference>
<dbReference type="GO" id="GO:0000723">
    <property type="term" value="P:telomere maintenance"/>
    <property type="evidence" value="ECO:0007669"/>
    <property type="project" value="InterPro"/>
</dbReference>
<keyword evidence="1" id="KW-0233">DNA recombination</keyword>
<sequence length="247" mass="27794">MTDIDDDDDAGGGGDDTPNMAYTEEGLAALDTQQQSQWELQNGPENIEKLQSWKTTMSAFVKAQNMAVLPTTNVSQASQGDVSQLEDKSPSHRKEKEQLPGVDMIEETEVEKSLDYLDPEELKDDQRQAYNIITWHMDQTLANQNPPLLRMVLYGEGGTGKSWVIQTVSQYFQERRAKHLLIKAVYTGVVASLIDGKTLHVIGHILVNCSAGVAMRDDVKKELQQFWKDYTYLIIDEYSMISKSFLA</sequence>
<comment type="catalytic activity">
    <reaction evidence="1">
        <text>ATP + H2O = ADP + phosphate + H(+)</text>
        <dbReference type="Rhea" id="RHEA:13065"/>
        <dbReference type="ChEBI" id="CHEBI:15377"/>
        <dbReference type="ChEBI" id="CHEBI:15378"/>
        <dbReference type="ChEBI" id="CHEBI:30616"/>
        <dbReference type="ChEBI" id="CHEBI:43474"/>
        <dbReference type="ChEBI" id="CHEBI:456216"/>
        <dbReference type="EC" id="5.6.2.3"/>
    </reaction>
</comment>
<dbReference type="Gene3D" id="3.40.50.300">
    <property type="entry name" value="P-loop containing nucleotide triphosphate hydrolases"/>
    <property type="match status" value="1"/>
</dbReference>
<dbReference type="AlphaFoldDB" id="A0A8H5BXX0"/>
<proteinExistence type="inferred from homology"/>
<dbReference type="GO" id="GO:0016787">
    <property type="term" value="F:hydrolase activity"/>
    <property type="evidence" value="ECO:0007669"/>
    <property type="project" value="UniProtKB-KW"/>
</dbReference>
<evidence type="ECO:0000313" key="5">
    <source>
        <dbReference type="Proteomes" id="UP000559256"/>
    </source>
</evidence>
<feature type="compositionally biased region" description="Acidic residues" evidence="2">
    <location>
        <begin position="1"/>
        <end position="10"/>
    </location>
</feature>
<comment type="caution">
    <text evidence="4">The sequence shown here is derived from an EMBL/GenBank/DDBJ whole genome shotgun (WGS) entry which is preliminary data.</text>
</comment>
<dbReference type="EC" id="5.6.2.3" evidence="1"/>
<dbReference type="EMBL" id="JAACJM010000328">
    <property type="protein sequence ID" value="KAF5331296.1"/>
    <property type="molecule type" value="Genomic_DNA"/>
</dbReference>
<evidence type="ECO:0000256" key="2">
    <source>
        <dbReference type="SAM" id="MobiDB-lite"/>
    </source>
</evidence>
<feature type="compositionally biased region" description="Polar residues" evidence="2">
    <location>
        <begin position="72"/>
        <end position="82"/>
    </location>
</feature>
<keyword evidence="1" id="KW-0378">Hydrolase</keyword>
<accession>A0A8H5BXX0</accession>
<dbReference type="InterPro" id="IPR010285">
    <property type="entry name" value="DNA_helicase_pif1-like_DEAD"/>
</dbReference>
<evidence type="ECO:0000313" key="4">
    <source>
        <dbReference type="EMBL" id="KAF5331296.1"/>
    </source>
</evidence>
<comment type="cofactor">
    <cofactor evidence="1">
        <name>Mg(2+)</name>
        <dbReference type="ChEBI" id="CHEBI:18420"/>
    </cofactor>
</comment>
<evidence type="ECO:0000259" key="3">
    <source>
        <dbReference type="Pfam" id="PF05970"/>
    </source>
</evidence>
<dbReference type="GO" id="GO:0043139">
    <property type="term" value="F:5'-3' DNA helicase activity"/>
    <property type="evidence" value="ECO:0007669"/>
    <property type="project" value="UniProtKB-EC"/>
</dbReference>
<dbReference type="Pfam" id="PF05970">
    <property type="entry name" value="PIF1"/>
    <property type="match status" value="1"/>
</dbReference>
<dbReference type="GO" id="GO:0005524">
    <property type="term" value="F:ATP binding"/>
    <property type="evidence" value="ECO:0007669"/>
    <property type="project" value="UniProtKB-KW"/>
</dbReference>
<dbReference type="Proteomes" id="UP000559256">
    <property type="component" value="Unassembled WGS sequence"/>
</dbReference>
<dbReference type="GO" id="GO:0006310">
    <property type="term" value="P:DNA recombination"/>
    <property type="evidence" value="ECO:0007669"/>
    <property type="project" value="UniProtKB-KW"/>
</dbReference>
<keyword evidence="1" id="KW-0347">Helicase</keyword>
<dbReference type="PANTHER" id="PTHR47642">
    <property type="entry name" value="ATP-DEPENDENT DNA HELICASE"/>
    <property type="match status" value="1"/>
</dbReference>
<reference evidence="4 5" key="1">
    <citation type="journal article" date="2020" name="ISME J.">
        <title>Uncovering the hidden diversity of litter-decomposition mechanisms in mushroom-forming fungi.</title>
        <authorList>
            <person name="Floudas D."/>
            <person name="Bentzer J."/>
            <person name="Ahren D."/>
            <person name="Johansson T."/>
            <person name="Persson P."/>
            <person name="Tunlid A."/>
        </authorList>
    </citation>
    <scope>NUCLEOTIDE SEQUENCE [LARGE SCALE GENOMIC DNA]</scope>
    <source>
        <strain evidence="4 5">CBS 291.85</strain>
    </source>
</reference>
<feature type="region of interest" description="Disordered" evidence="2">
    <location>
        <begin position="1"/>
        <end position="25"/>
    </location>
</feature>
<keyword evidence="5" id="KW-1185">Reference proteome</keyword>
<organism evidence="4 5">
    <name type="scientific">Tetrapyrgos nigripes</name>
    <dbReference type="NCBI Taxonomy" id="182062"/>
    <lineage>
        <taxon>Eukaryota</taxon>
        <taxon>Fungi</taxon>
        <taxon>Dikarya</taxon>
        <taxon>Basidiomycota</taxon>
        <taxon>Agaricomycotina</taxon>
        <taxon>Agaricomycetes</taxon>
        <taxon>Agaricomycetidae</taxon>
        <taxon>Agaricales</taxon>
        <taxon>Marasmiineae</taxon>
        <taxon>Marasmiaceae</taxon>
        <taxon>Tetrapyrgos</taxon>
    </lineage>
</organism>
<keyword evidence="1" id="KW-0234">DNA repair</keyword>
<keyword evidence="1" id="KW-0547">Nucleotide-binding</keyword>